<evidence type="ECO:0000313" key="2">
    <source>
        <dbReference type="EMBL" id="KAK7080572.1"/>
    </source>
</evidence>
<gene>
    <name evidence="2" type="ORF">SK128_019975</name>
</gene>
<comment type="caution">
    <text evidence="2">The sequence shown here is derived from an EMBL/GenBank/DDBJ whole genome shotgun (WGS) entry which is preliminary data.</text>
</comment>
<accession>A0AAN9ADN7</accession>
<dbReference type="Proteomes" id="UP001381693">
    <property type="component" value="Unassembled WGS sequence"/>
</dbReference>
<evidence type="ECO:0000256" key="1">
    <source>
        <dbReference type="SAM" id="Coils"/>
    </source>
</evidence>
<dbReference type="EMBL" id="JAXCGZ010005864">
    <property type="protein sequence ID" value="KAK7080572.1"/>
    <property type="molecule type" value="Genomic_DNA"/>
</dbReference>
<keyword evidence="1" id="KW-0175">Coiled coil</keyword>
<name>A0AAN9ADN7_HALRR</name>
<dbReference type="AlphaFoldDB" id="A0AAN9ADN7"/>
<organism evidence="2 3">
    <name type="scientific">Halocaridina rubra</name>
    <name type="common">Hawaiian red shrimp</name>
    <dbReference type="NCBI Taxonomy" id="373956"/>
    <lineage>
        <taxon>Eukaryota</taxon>
        <taxon>Metazoa</taxon>
        <taxon>Ecdysozoa</taxon>
        <taxon>Arthropoda</taxon>
        <taxon>Crustacea</taxon>
        <taxon>Multicrustacea</taxon>
        <taxon>Malacostraca</taxon>
        <taxon>Eumalacostraca</taxon>
        <taxon>Eucarida</taxon>
        <taxon>Decapoda</taxon>
        <taxon>Pleocyemata</taxon>
        <taxon>Caridea</taxon>
        <taxon>Atyoidea</taxon>
        <taxon>Atyidae</taxon>
        <taxon>Halocaridina</taxon>
    </lineage>
</organism>
<proteinExistence type="predicted"/>
<feature type="coiled-coil region" evidence="1">
    <location>
        <begin position="142"/>
        <end position="176"/>
    </location>
</feature>
<sequence>MSREFHTTTNNLDDPRFRISTLPHLGHSYNIEYEPSVEFPINQNPYCYDQARNLTSQGCFSDPSTMEYLNARSEHRGIPASEQTFLDSGPSERHTLNGGYEDWRNDQYLCNKENVKNTSKRGRKPRRRNSDEERIINLSQQLTDITAEKNMLRRMNSNLEREAEFLLRQIELFQRNFGTLSEPHTRVSEN</sequence>
<evidence type="ECO:0000313" key="3">
    <source>
        <dbReference type="Proteomes" id="UP001381693"/>
    </source>
</evidence>
<protein>
    <submittedName>
        <fullName evidence="2">Uncharacterized protein</fullName>
    </submittedName>
</protein>
<keyword evidence="3" id="KW-1185">Reference proteome</keyword>
<reference evidence="2 3" key="1">
    <citation type="submission" date="2023-11" db="EMBL/GenBank/DDBJ databases">
        <title>Halocaridina rubra genome assembly.</title>
        <authorList>
            <person name="Smith C."/>
        </authorList>
    </citation>
    <scope>NUCLEOTIDE SEQUENCE [LARGE SCALE GENOMIC DNA]</scope>
    <source>
        <strain evidence="2">EP-1</strain>
        <tissue evidence="2">Whole</tissue>
    </source>
</reference>